<feature type="compositionally biased region" description="Basic and acidic residues" evidence="7">
    <location>
        <begin position="262"/>
        <end position="272"/>
    </location>
</feature>
<dbReference type="Pfam" id="PF01284">
    <property type="entry name" value="MARVEL"/>
    <property type="match status" value="1"/>
</dbReference>
<dbReference type="InterPro" id="IPR008253">
    <property type="entry name" value="Marvel"/>
</dbReference>
<dbReference type="GO" id="GO:0030672">
    <property type="term" value="C:synaptic vesicle membrane"/>
    <property type="evidence" value="ECO:0007669"/>
    <property type="project" value="TreeGrafter"/>
</dbReference>
<organism evidence="10 11">
    <name type="scientific">Anser brachyrhynchus</name>
    <name type="common">Pink-footed goose</name>
    <dbReference type="NCBI Taxonomy" id="132585"/>
    <lineage>
        <taxon>Eukaryota</taxon>
        <taxon>Metazoa</taxon>
        <taxon>Chordata</taxon>
        <taxon>Craniata</taxon>
        <taxon>Vertebrata</taxon>
        <taxon>Euteleostomi</taxon>
        <taxon>Archelosauria</taxon>
        <taxon>Archosauria</taxon>
        <taxon>Dinosauria</taxon>
        <taxon>Saurischia</taxon>
        <taxon>Theropoda</taxon>
        <taxon>Coelurosauria</taxon>
        <taxon>Aves</taxon>
        <taxon>Neognathae</taxon>
        <taxon>Galloanserae</taxon>
        <taxon>Anseriformes</taxon>
        <taxon>Anatidae</taxon>
        <taxon>Anserinae</taxon>
        <taxon>Anser</taxon>
    </lineage>
</organism>
<evidence type="ECO:0000256" key="3">
    <source>
        <dbReference type="ARBA" id="ARBA00022692"/>
    </source>
</evidence>
<dbReference type="InterPro" id="IPR016579">
    <property type="entry name" value="Synaptogyrin"/>
</dbReference>
<feature type="transmembrane region" description="Helical" evidence="8">
    <location>
        <begin position="376"/>
        <end position="400"/>
    </location>
</feature>
<evidence type="ECO:0000256" key="4">
    <source>
        <dbReference type="ARBA" id="ARBA00022989"/>
    </source>
</evidence>
<dbReference type="PANTHER" id="PTHR10838">
    <property type="entry name" value="SYNAPTOGYRIN"/>
    <property type="match status" value="1"/>
</dbReference>
<dbReference type="GO" id="GO:0031594">
    <property type="term" value="C:neuromuscular junction"/>
    <property type="evidence" value="ECO:0007669"/>
    <property type="project" value="TreeGrafter"/>
</dbReference>
<dbReference type="PANTHER" id="PTHR10838:SF8">
    <property type="entry name" value="SYNAPTOGYRIN-3"/>
    <property type="match status" value="1"/>
</dbReference>
<evidence type="ECO:0000313" key="11">
    <source>
        <dbReference type="Proteomes" id="UP000694426"/>
    </source>
</evidence>
<sequence>MAQPPPPQHGVPSCSTVSRLQHRVPGRHTAPMAITMCPWLPHGVPDHLMVSVATSWCPWPLHGARGHLTVPVATAWCLWPSHSARGHCMVSLTISWCPWPFHGARGHCMVPVAITQRHGRSMVPVAIPRCPWPLHSACAIAWCPWPLPAALDHLLVTAAIAQCPWPSHGARGHLLLPVATSCCPWPPPGAPDRLPRGCPAAARAGCISPCLRPPTPPVGRAGPSRCPRAVPRPSPRGRRAGGGQARGRRGARAARLGAARSGAERSGRRGKMEGASFGAGRAGGAIDPLDFLKQPQTILRVTAWIFSIVVFGSIVNECYVNKDSQSPELLCIFNENESACSYGIAIGIISFFGCIFFFVVDLQFQQISSVKDRKRAVLLDLGFSGFLSFLWFVAFCFLANQWQRTKMSKGALQGADAARAAIAFSFFSIVVWVALAVKALQRYRLGTDMSLFATDQFTADPNASYPGYPTGSGIESTETYQSPPFTETSDANPKGYQVPAY</sequence>
<evidence type="ECO:0000256" key="1">
    <source>
        <dbReference type="ARBA" id="ARBA00004141"/>
    </source>
</evidence>
<comment type="subcellular location">
    <subcellularLocation>
        <location evidence="1">Membrane</location>
        <topology evidence="1">Multi-pass membrane protein</topology>
    </subcellularLocation>
</comment>
<name>A0A8B9I7V9_9AVES</name>
<reference evidence="10" key="1">
    <citation type="submission" date="2025-08" db="UniProtKB">
        <authorList>
            <consortium name="Ensembl"/>
        </authorList>
    </citation>
    <scope>IDENTIFICATION</scope>
</reference>
<gene>
    <name evidence="10" type="primary">SYNGR3</name>
</gene>
<dbReference type="AlphaFoldDB" id="A0A8B9I7V9"/>
<evidence type="ECO:0000256" key="7">
    <source>
        <dbReference type="SAM" id="MobiDB-lite"/>
    </source>
</evidence>
<dbReference type="PROSITE" id="PS51225">
    <property type="entry name" value="MARVEL"/>
    <property type="match status" value="1"/>
</dbReference>
<evidence type="ECO:0000259" key="9">
    <source>
        <dbReference type="PROSITE" id="PS51225"/>
    </source>
</evidence>
<evidence type="ECO:0000256" key="8">
    <source>
        <dbReference type="SAM" id="Phobius"/>
    </source>
</evidence>
<keyword evidence="5 6" id="KW-0472">Membrane</keyword>
<feature type="transmembrane region" description="Helical" evidence="8">
    <location>
        <begin position="342"/>
        <end position="364"/>
    </location>
</feature>
<comment type="similarity">
    <text evidence="2">Belongs to the synaptogyrin family.</text>
</comment>
<evidence type="ECO:0000256" key="2">
    <source>
        <dbReference type="ARBA" id="ARBA00010252"/>
    </source>
</evidence>
<feature type="compositionally biased region" description="Polar residues" evidence="7">
    <location>
        <begin position="473"/>
        <end position="491"/>
    </location>
</feature>
<evidence type="ECO:0000313" key="10">
    <source>
        <dbReference type="Ensembl" id="ENSABRP00000016019.1"/>
    </source>
</evidence>
<keyword evidence="3 6" id="KW-0812">Transmembrane</keyword>
<evidence type="ECO:0000256" key="5">
    <source>
        <dbReference type="ARBA" id="ARBA00023136"/>
    </source>
</evidence>
<keyword evidence="4 8" id="KW-1133">Transmembrane helix</keyword>
<dbReference type="GeneTree" id="ENSGT00950000182935"/>
<feature type="region of interest" description="Disordered" evidence="7">
    <location>
        <begin position="217"/>
        <end position="274"/>
    </location>
</feature>
<proteinExistence type="inferred from homology"/>
<dbReference type="Ensembl" id="ENSABRT00000022827.1">
    <property type="protein sequence ID" value="ENSABRP00000016019.1"/>
    <property type="gene ID" value="ENSABRG00000014049.1"/>
</dbReference>
<accession>A0A8B9I7V9</accession>
<feature type="region of interest" description="Disordered" evidence="7">
    <location>
        <begin position="465"/>
        <end position="501"/>
    </location>
</feature>
<evidence type="ECO:0000256" key="6">
    <source>
        <dbReference type="PROSITE-ProRule" id="PRU00581"/>
    </source>
</evidence>
<dbReference type="Proteomes" id="UP000694426">
    <property type="component" value="Unplaced"/>
</dbReference>
<reference evidence="10" key="2">
    <citation type="submission" date="2025-09" db="UniProtKB">
        <authorList>
            <consortium name="Ensembl"/>
        </authorList>
    </citation>
    <scope>IDENTIFICATION</scope>
</reference>
<feature type="transmembrane region" description="Helical" evidence="8">
    <location>
        <begin position="420"/>
        <end position="440"/>
    </location>
</feature>
<keyword evidence="11" id="KW-1185">Reference proteome</keyword>
<feature type="domain" description="MARVEL" evidence="9">
    <location>
        <begin position="291"/>
        <end position="444"/>
    </location>
</feature>
<protein>
    <submittedName>
        <fullName evidence="10">Synaptogyrin 3</fullName>
    </submittedName>
</protein>